<dbReference type="InterPro" id="IPR000524">
    <property type="entry name" value="Tscrpt_reg_HTH_GntR"/>
</dbReference>
<dbReference type="InterPro" id="IPR015424">
    <property type="entry name" value="PyrdxlP-dep_Trfase"/>
</dbReference>
<evidence type="ECO:0000259" key="6">
    <source>
        <dbReference type="PROSITE" id="PS50949"/>
    </source>
</evidence>
<dbReference type="GO" id="GO:0003677">
    <property type="term" value="F:DNA binding"/>
    <property type="evidence" value="ECO:0007669"/>
    <property type="project" value="UniProtKB-KW"/>
</dbReference>
<gene>
    <name evidence="7" type="ORF">HDA32_001304</name>
</gene>
<dbReference type="Gene3D" id="1.10.10.10">
    <property type="entry name" value="Winged helix-like DNA-binding domain superfamily/Winged helix DNA-binding domain"/>
    <property type="match status" value="1"/>
</dbReference>
<dbReference type="SMART" id="SM00345">
    <property type="entry name" value="HTH_GNTR"/>
    <property type="match status" value="1"/>
</dbReference>
<dbReference type="CDD" id="cd07377">
    <property type="entry name" value="WHTH_GntR"/>
    <property type="match status" value="1"/>
</dbReference>
<keyword evidence="8" id="KW-1185">Reference proteome</keyword>
<sequence length="491" mass="52844">MDSSHGVDELATLLGGWSGGDGPLYRKLARALRRTVEGGTLAVGERLPSERLLAAALAVSRTTVVAAYDELRAEGVLDSRRGSGTRVNPALAPVRSDGWVPGGRSRPIYQRLIDGPSELISLSCVTAEGLPEVAEAVRDVAAEELPALMAEAGYHPRGLPALRAAIADHHTRRGLPTRPEEIVVTTGAQQAVALVSGLYLRNGSPVLVESPSFAGCLDLLRATGADLLTAPLDFEGVDPVAVREALRERGPHLLYVMPSYHNPTGVMMSAARRREIAGLAARYGVPVLEDSAYTGMRAPDEPGPMAAFAPPEAEVVTVESLAKVGWAGLRIGWLRAPAEIAERISRRKALTDLGSPLLDQAVAARLIPRLDGLALTRSRMLGERLALLEERLREALPSWTWRRPDGGSALWVRLPGTSAQVFAQIALRHGVEIVPGSVMAPGDGETYREFFRLPFGFGPQVLEELVRRLARAWTELRRHGPCEEAPLRVVV</sequence>
<dbReference type="CDD" id="cd00609">
    <property type="entry name" value="AAT_like"/>
    <property type="match status" value="1"/>
</dbReference>
<comment type="similarity">
    <text evidence="1">In the C-terminal section; belongs to the class-I pyridoxal-phosphate-dependent aminotransferase family.</text>
</comment>
<name>A0A852TVT4_9ACTN</name>
<dbReference type="InterPro" id="IPR036390">
    <property type="entry name" value="WH_DNA-bd_sf"/>
</dbReference>
<dbReference type="InterPro" id="IPR004839">
    <property type="entry name" value="Aminotransferase_I/II_large"/>
</dbReference>
<proteinExistence type="inferred from homology"/>
<evidence type="ECO:0000313" key="8">
    <source>
        <dbReference type="Proteomes" id="UP000589036"/>
    </source>
</evidence>
<dbReference type="PANTHER" id="PTHR46577:SF1">
    <property type="entry name" value="HTH-TYPE TRANSCRIPTIONAL REGULATORY PROTEIN GABR"/>
    <property type="match status" value="1"/>
</dbReference>
<feature type="domain" description="HTH gntR-type" evidence="6">
    <location>
        <begin position="22"/>
        <end position="90"/>
    </location>
</feature>
<dbReference type="Pfam" id="PF00155">
    <property type="entry name" value="Aminotran_1_2"/>
    <property type="match status" value="1"/>
</dbReference>
<comment type="caution">
    <text evidence="7">The sequence shown here is derived from an EMBL/GenBank/DDBJ whole genome shotgun (WGS) entry which is preliminary data.</text>
</comment>
<evidence type="ECO:0000256" key="3">
    <source>
        <dbReference type="ARBA" id="ARBA00023015"/>
    </source>
</evidence>
<dbReference type="AlphaFoldDB" id="A0A852TVT4"/>
<dbReference type="Gene3D" id="3.90.1150.10">
    <property type="entry name" value="Aspartate Aminotransferase, domain 1"/>
    <property type="match status" value="1"/>
</dbReference>
<dbReference type="Gene3D" id="3.40.640.10">
    <property type="entry name" value="Type I PLP-dependent aspartate aminotransferase-like (Major domain)"/>
    <property type="match status" value="1"/>
</dbReference>
<dbReference type="SUPFAM" id="SSF46785">
    <property type="entry name" value="Winged helix' DNA-binding domain"/>
    <property type="match status" value="1"/>
</dbReference>
<dbReference type="RefSeq" id="WP_179642330.1">
    <property type="nucleotide sequence ID" value="NZ_BAAAYY010000013.1"/>
</dbReference>
<keyword evidence="3" id="KW-0805">Transcription regulation</keyword>
<dbReference type="EMBL" id="JACCCC010000001">
    <property type="protein sequence ID" value="NYE46184.1"/>
    <property type="molecule type" value="Genomic_DNA"/>
</dbReference>
<dbReference type="PANTHER" id="PTHR46577">
    <property type="entry name" value="HTH-TYPE TRANSCRIPTIONAL REGULATORY PROTEIN GABR"/>
    <property type="match status" value="1"/>
</dbReference>
<organism evidence="7 8">
    <name type="scientific">Spinactinospora alkalitolerans</name>
    <dbReference type="NCBI Taxonomy" id="687207"/>
    <lineage>
        <taxon>Bacteria</taxon>
        <taxon>Bacillati</taxon>
        <taxon>Actinomycetota</taxon>
        <taxon>Actinomycetes</taxon>
        <taxon>Streptosporangiales</taxon>
        <taxon>Nocardiopsidaceae</taxon>
        <taxon>Spinactinospora</taxon>
    </lineage>
</organism>
<keyword evidence="5" id="KW-0804">Transcription</keyword>
<dbReference type="InterPro" id="IPR015421">
    <property type="entry name" value="PyrdxlP-dep_Trfase_major"/>
</dbReference>
<evidence type="ECO:0000256" key="5">
    <source>
        <dbReference type="ARBA" id="ARBA00023163"/>
    </source>
</evidence>
<dbReference type="InterPro" id="IPR036388">
    <property type="entry name" value="WH-like_DNA-bd_sf"/>
</dbReference>
<evidence type="ECO:0000256" key="4">
    <source>
        <dbReference type="ARBA" id="ARBA00023125"/>
    </source>
</evidence>
<dbReference type="GO" id="GO:0003700">
    <property type="term" value="F:DNA-binding transcription factor activity"/>
    <property type="evidence" value="ECO:0007669"/>
    <property type="project" value="InterPro"/>
</dbReference>
<keyword evidence="4 7" id="KW-0238">DNA-binding</keyword>
<dbReference type="InterPro" id="IPR015422">
    <property type="entry name" value="PyrdxlP-dep_Trfase_small"/>
</dbReference>
<evidence type="ECO:0000256" key="1">
    <source>
        <dbReference type="ARBA" id="ARBA00005384"/>
    </source>
</evidence>
<keyword evidence="2" id="KW-0663">Pyridoxal phosphate</keyword>
<dbReference type="Pfam" id="PF00392">
    <property type="entry name" value="GntR"/>
    <property type="match status" value="1"/>
</dbReference>
<dbReference type="GO" id="GO:0030170">
    <property type="term" value="F:pyridoxal phosphate binding"/>
    <property type="evidence" value="ECO:0007669"/>
    <property type="project" value="InterPro"/>
</dbReference>
<dbReference type="InterPro" id="IPR051446">
    <property type="entry name" value="HTH_trans_reg/aminotransferase"/>
</dbReference>
<accession>A0A852TVT4</accession>
<evidence type="ECO:0000256" key="2">
    <source>
        <dbReference type="ARBA" id="ARBA00022898"/>
    </source>
</evidence>
<protein>
    <submittedName>
        <fullName evidence="7">DNA-binding transcriptional MocR family regulator</fullName>
    </submittedName>
</protein>
<dbReference type="SUPFAM" id="SSF53383">
    <property type="entry name" value="PLP-dependent transferases"/>
    <property type="match status" value="1"/>
</dbReference>
<reference evidence="7 8" key="1">
    <citation type="submission" date="2020-07" db="EMBL/GenBank/DDBJ databases">
        <title>Sequencing the genomes of 1000 actinobacteria strains.</title>
        <authorList>
            <person name="Klenk H.-P."/>
        </authorList>
    </citation>
    <scope>NUCLEOTIDE SEQUENCE [LARGE SCALE GENOMIC DNA]</scope>
    <source>
        <strain evidence="7 8">CXB654</strain>
    </source>
</reference>
<evidence type="ECO:0000313" key="7">
    <source>
        <dbReference type="EMBL" id="NYE46184.1"/>
    </source>
</evidence>
<dbReference type="PROSITE" id="PS50949">
    <property type="entry name" value="HTH_GNTR"/>
    <property type="match status" value="1"/>
</dbReference>
<dbReference type="PRINTS" id="PR00035">
    <property type="entry name" value="HTHGNTR"/>
</dbReference>
<dbReference type="Proteomes" id="UP000589036">
    <property type="component" value="Unassembled WGS sequence"/>
</dbReference>